<sequence length="348" mass="39715">MAVGQTVRPSPSSRVWITLITRGSYLPGVVLLVHSLYKHGSQYPIIIQYTSALSEDCIDCLQNLAAIYPLCRTQLVQPISLPKDLKPVAGRFDDTLTKLRAFEPMDDSHTLAALQLHQTPEAVCFLDADIMIFKNPDNIFDIPRPGPDWILAHHACVCNVDNDPWAPPEWNVENCPCTPLVHPSALKAPVPQAKTPGQEITYQLLNSGVFVCTPTREVWERIDNFRLTDPRVATFTFPDQNFMDVFFKDRWLPLGWQYNAMKTHRYWHSAAWRDDEVVALHYIVDKPWQKRGGQGYLGRDGVTHSWWWKEFDLWAGDMEGRKEMGEKARNVLEVVKSYMYTGNGNGST</sequence>
<dbReference type="GeneID" id="27901819"/>
<dbReference type="HOGENOM" id="CLU_049943_0_0_1"/>
<name>M3B3H4_SPHMS</name>
<dbReference type="eggNOG" id="KOG1950">
    <property type="taxonomic scope" value="Eukaryota"/>
</dbReference>
<gene>
    <name evidence="1" type="ORF">SEPMUDRAFT_148072</name>
</gene>
<evidence type="ECO:0000313" key="1">
    <source>
        <dbReference type="EMBL" id="EMF14322.1"/>
    </source>
</evidence>
<dbReference type="STRING" id="692275.M3B3H4"/>
<dbReference type="InterPro" id="IPR002495">
    <property type="entry name" value="Glyco_trans_8"/>
</dbReference>
<dbReference type="SUPFAM" id="SSF53448">
    <property type="entry name" value="Nucleotide-diphospho-sugar transferases"/>
    <property type="match status" value="1"/>
</dbReference>
<organism evidence="1 2">
    <name type="scientific">Sphaerulina musiva (strain SO2202)</name>
    <name type="common">Poplar stem canker fungus</name>
    <name type="synonym">Septoria musiva</name>
    <dbReference type="NCBI Taxonomy" id="692275"/>
    <lineage>
        <taxon>Eukaryota</taxon>
        <taxon>Fungi</taxon>
        <taxon>Dikarya</taxon>
        <taxon>Ascomycota</taxon>
        <taxon>Pezizomycotina</taxon>
        <taxon>Dothideomycetes</taxon>
        <taxon>Dothideomycetidae</taxon>
        <taxon>Mycosphaerellales</taxon>
        <taxon>Mycosphaerellaceae</taxon>
        <taxon>Sphaerulina</taxon>
    </lineage>
</organism>
<keyword evidence="1" id="KW-0808">Transferase</keyword>
<reference evidence="1 2" key="1">
    <citation type="journal article" date="2012" name="PLoS Pathog.">
        <title>Diverse lifestyles and strategies of plant pathogenesis encoded in the genomes of eighteen Dothideomycetes fungi.</title>
        <authorList>
            <person name="Ohm R.A."/>
            <person name="Feau N."/>
            <person name="Henrissat B."/>
            <person name="Schoch C.L."/>
            <person name="Horwitz B.A."/>
            <person name="Barry K.W."/>
            <person name="Condon B.J."/>
            <person name="Copeland A.C."/>
            <person name="Dhillon B."/>
            <person name="Glaser F."/>
            <person name="Hesse C.N."/>
            <person name="Kosti I."/>
            <person name="LaButti K."/>
            <person name="Lindquist E.A."/>
            <person name="Lucas S."/>
            <person name="Salamov A.A."/>
            <person name="Bradshaw R.E."/>
            <person name="Ciuffetti L."/>
            <person name="Hamelin R.C."/>
            <person name="Kema G.H.J."/>
            <person name="Lawrence C."/>
            <person name="Scott J.A."/>
            <person name="Spatafora J.W."/>
            <person name="Turgeon B.G."/>
            <person name="de Wit P.J.G.M."/>
            <person name="Zhong S."/>
            <person name="Goodwin S.B."/>
            <person name="Grigoriev I.V."/>
        </authorList>
    </citation>
    <scope>NUCLEOTIDE SEQUENCE [LARGE SCALE GENOMIC DNA]</scope>
    <source>
        <strain evidence="1 2">SO2202</strain>
    </source>
</reference>
<dbReference type="InterPro" id="IPR029044">
    <property type="entry name" value="Nucleotide-diphossugar_trans"/>
</dbReference>
<dbReference type="RefSeq" id="XP_016762443.1">
    <property type="nucleotide sequence ID" value="XM_016904682.1"/>
</dbReference>
<keyword evidence="2" id="KW-1185">Reference proteome</keyword>
<dbReference type="OrthoDB" id="2014201at2759"/>
<proteinExistence type="predicted"/>
<dbReference type="AlphaFoldDB" id="M3B3H4"/>
<dbReference type="Proteomes" id="UP000016931">
    <property type="component" value="Unassembled WGS sequence"/>
</dbReference>
<dbReference type="InterPro" id="IPR050587">
    <property type="entry name" value="GNT1/Glycosyltrans_8"/>
</dbReference>
<dbReference type="Gene3D" id="3.90.550.10">
    <property type="entry name" value="Spore Coat Polysaccharide Biosynthesis Protein SpsA, Chain A"/>
    <property type="match status" value="1"/>
</dbReference>
<dbReference type="Pfam" id="PF01501">
    <property type="entry name" value="Glyco_transf_8"/>
    <property type="match status" value="1"/>
</dbReference>
<dbReference type="EMBL" id="KB456262">
    <property type="protein sequence ID" value="EMF14322.1"/>
    <property type="molecule type" value="Genomic_DNA"/>
</dbReference>
<accession>M3B3H4</accession>
<dbReference type="GO" id="GO:0016757">
    <property type="term" value="F:glycosyltransferase activity"/>
    <property type="evidence" value="ECO:0007669"/>
    <property type="project" value="InterPro"/>
</dbReference>
<evidence type="ECO:0000313" key="2">
    <source>
        <dbReference type="Proteomes" id="UP000016931"/>
    </source>
</evidence>
<dbReference type="PANTHER" id="PTHR11183">
    <property type="entry name" value="GLYCOGENIN SUBFAMILY MEMBER"/>
    <property type="match status" value="1"/>
</dbReference>
<protein>
    <submittedName>
        <fullName evidence="1">Glycosyltransferase family 8 protein</fullName>
    </submittedName>
</protein>
<dbReference type="OMA" id="ADIMIFK"/>